<dbReference type="CDD" id="cd19481">
    <property type="entry name" value="RecA-like_protease"/>
    <property type="match status" value="1"/>
</dbReference>
<dbReference type="InterPro" id="IPR054289">
    <property type="entry name" value="DUF7025"/>
</dbReference>
<evidence type="ECO:0000313" key="3">
    <source>
        <dbReference type="EMBL" id="OAQ69497.1"/>
    </source>
</evidence>
<dbReference type="Pfam" id="PF00004">
    <property type="entry name" value="AAA"/>
    <property type="match status" value="1"/>
</dbReference>
<feature type="region of interest" description="Disordered" evidence="1">
    <location>
        <begin position="1"/>
        <end position="28"/>
    </location>
</feature>
<dbReference type="InterPro" id="IPR003593">
    <property type="entry name" value="AAA+_ATPase"/>
</dbReference>
<organism evidence="3 4">
    <name type="scientific">Purpureocillium lilacinum</name>
    <name type="common">Paecilomyces lilacinus</name>
    <dbReference type="NCBI Taxonomy" id="33203"/>
    <lineage>
        <taxon>Eukaryota</taxon>
        <taxon>Fungi</taxon>
        <taxon>Dikarya</taxon>
        <taxon>Ascomycota</taxon>
        <taxon>Pezizomycotina</taxon>
        <taxon>Sordariomycetes</taxon>
        <taxon>Hypocreomycetidae</taxon>
        <taxon>Hypocreales</taxon>
        <taxon>Ophiocordycipitaceae</taxon>
        <taxon>Purpureocillium</taxon>
    </lineage>
</organism>
<dbReference type="AlphaFoldDB" id="A0A179FVV1"/>
<name>A0A179FVV1_PURLI</name>
<comment type="caution">
    <text evidence="3">The sequence shown here is derived from an EMBL/GenBank/DDBJ whole genome shotgun (WGS) entry which is preliminary data.</text>
</comment>
<proteinExistence type="predicted"/>
<dbReference type="SMART" id="SM00382">
    <property type="entry name" value="AAA"/>
    <property type="match status" value="1"/>
</dbReference>
<dbReference type="GO" id="GO:0016887">
    <property type="term" value="F:ATP hydrolysis activity"/>
    <property type="evidence" value="ECO:0007669"/>
    <property type="project" value="InterPro"/>
</dbReference>
<dbReference type="InterPro" id="IPR027417">
    <property type="entry name" value="P-loop_NTPase"/>
</dbReference>
<evidence type="ECO:0000259" key="2">
    <source>
        <dbReference type="SMART" id="SM00382"/>
    </source>
</evidence>
<dbReference type="PANTHER" id="PTHR46411:SF3">
    <property type="entry name" value="AAA+ ATPASE DOMAIN-CONTAINING PROTEIN"/>
    <property type="match status" value="1"/>
</dbReference>
<dbReference type="Pfam" id="PF22942">
    <property type="entry name" value="DUF7025"/>
    <property type="match status" value="1"/>
</dbReference>
<dbReference type="Proteomes" id="UP000078240">
    <property type="component" value="Unassembled WGS sequence"/>
</dbReference>
<evidence type="ECO:0000256" key="1">
    <source>
        <dbReference type="SAM" id="MobiDB-lite"/>
    </source>
</evidence>
<dbReference type="OrthoDB" id="10042665at2759"/>
<dbReference type="Gene3D" id="3.40.50.300">
    <property type="entry name" value="P-loop containing nucleotide triphosphate hydrolases"/>
    <property type="match status" value="1"/>
</dbReference>
<dbReference type="PANTHER" id="PTHR46411">
    <property type="entry name" value="FAMILY ATPASE, PUTATIVE-RELATED"/>
    <property type="match status" value="1"/>
</dbReference>
<evidence type="ECO:0000313" key="4">
    <source>
        <dbReference type="Proteomes" id="UP000078240"/>
    </source>
</evidence>
<dbReference type="GO" id="GO:0005524">
    <property type="term" value="F:ATP binding"/>
    <property type="evidence" value="ECO:0007669"/>
    <property type="project" value="InterPro"/>
</dbReference>
<gene>
    <name evidence="3" type="ORF">VFPBJ_10872</name>
</gene>
<feature type="compositionally biased region" description="Basic and acidic residues" evidence="1">
    <location>
        <begin position="1"/>
        <end position="26"/>
    </location>
</feature>
<feature type="domain" description="AAA+ ATPase" evidence="2">
    <location>
        <begin position="431"/>
        <end position="558"/>
    </location>
</feature>
<dbReference type="InterPro" id="IPR003959">
    <property type="entry name" value="ATPase_AAA_core"/>
</dbReference>
<reference evidence="3 4" key="1">
    <citation type="submission" date="2016-01" db="EMBL/GenBank/DDBJ databases">
        <title>Biosynthesis of antibiotic leucinostatins and their inhibition on Phytophthora in bio-control Purpureocillium lilacinum.</title>
        <authorList>
            <person name="Wang G."/>
            <person name="Liu Z."/>
            <person name="Lin R."/>
            <person name="Li E."/>
            <person name="Mao Z."/>
            <person name="Ling J."/>
            <person name="Yin W."/>
            <person name="Xie B."/>
        </authorList>
    </citation>
    <scope>NUCLEOTIDE SEQUENCE [LARGE SCALE GENOMIC DNA]</scope>
    <source>
        <strain evidence="3">PLBJ-1</strain>
    </source>
</reference>
<dbReference type="SUPFAM" id="SSF52540">
    <property type="entry name" value="P-loop containing nucleoside triphosphate hydrolases"/>
    <property type="match status" value="1"/>
</dbReference>
<protein>
    <submittedName>
        <fullName evidence="3">AAA family ATPase</fullName>
    </submittedName>
</protein>
<accession>A0A179FVV1</accession>
<sequence>MHHHGSELEKTDSRPFERKGTTKDDTVFEFPKPTELAGSIPLRTIVSNYISAPNQRIVPAQQLYMILGRLRCLLHAIERYNEGVVTRPSMFLQYWRPRTLEQLSGFGFQARDDGPLSIVGLRELIQELEALYDDEIGSARRFIEGGLITFEGLGELYQPGTTFQTTTALGGAAAAFLVTDYYYEEHRALLGMQKTFHVSMQFVASMGDHFTLVSFTEVLSSWTGVRARPLSSLAYLPVDPVAHQDLQNRGEMYARYGVGGAKFLAYAPHTFFIHKTSSFGGQSNSTLAKPRSSQLPSGGRIMIDVARASNMGYQAATGADEPTLALSNATGLHKRWQNRKTTKSAPVPDTLSIWDTVPSEMALYCWPALAGFSFTAKAWGQVLVEGLETVIFRDEAFENLVLAEERKQLIRALVRFGASSGVDDLVGGKSGSSIFLLHGPPGVGKTLTAEAIAELLHLPLYIVTMGELGATAQSLEHRLGEVLELCSEWNALVLLDEADIFVEKRTSSDLTRNAMVCVMLRLLEYHPGILFLTTNRVRALDPAVESRVTVALRYEPLSFNARVQIWETLLGRTSLSRGTDVDVAKLGEYVMNGREIKNVVRLSVALATERLSEALTQQILEETLRTTFLGRQEMIEACVD</sequence>
<dbReference type="EMBL" id="LSBH01000011">
    <property type="protein sequence ID" value="OAQ69497.1"/>
    <property type="molecule type" value="Genomic_DNA"/>
</dbReference>